<keyword evidence="1" id="KW-1133">Transmembrane helix</keyword>
<sequence length="429" mass="47495">MSRFAIILFVFVEIVLLVTRFLLLKMGYTKFAQIVTLLFAQFIAFACSVVLFRRVTSIPPRGKPSTQYQRYARRILGGFVILWVGLAHLSFFFFNVPLAGDFFLPPLCFFALGSFLHSMIFLLLFFIVEKVSSCIPGLETPILKSRRLHAGVAVSLALILSLHGLSVTQSRPTLKTVNISIPGLPVEFDGFSIALVTDIHIGPTVGEARVRDIVQIVNQLQSDVVAISGDLVDGYVDYLRPRALPIAELRSRYGSYLALGNHEFVHDNVDKWIKFFKDELNVTTLGNTAVVLEKDGRNLCLAGVDDLFSNSLNLNNHKMNATAALSYCPSNTTTVMLVHQPNGADQILNSLPSIPGNKQIDLILSGHTHGGQMFVVYPFTYLINKFLHGHYTHAGSGAQIYVSSGVNYWGPPIKMPNLCEIVNVRLHAT</sequence>
<accession>A0A7E4W0C9</accession>
<dbReference type="InterPro" id="IPR051158">
    <property type="entry name" value="Metallophosphoesterase_sf"/>
</dbReference>
<feature type="transmembrane region" description="Helical" evidence="1">
    <location>
        <begin position="7"/>
        <end position="28"/>
    </location>
</feature>
<protein>
    <submittedName>
        <fullName evidence="4">Metallophos domain-containing protein</fullName>
    </submittedName>
</protein>
<dbReference type="CDD" id="cd07385">
    <property type="entry name" value="MPP_YkuE_C"/>
    <property type="match status" value="1"/>
</dbReference>
<dbReference type="AlphaFoldDB" id="A0A7E4W0C9"/>
<name>A0A7E4W0C9_PANRE</name>
<feature type="transmembrane region" description="Helical" evidence="1">
    <location>
        <begin position="102"/>
        <end position="127"/>
    </location>
</feature>
<keyword evidence="3" id="KW-1185">Reference proteome</keyword>
<dbReference type="PANTHER" id="PTHR31302">
    <property type="entry name" value="TRANSMEMBRANE PROTEIN WITH METALLOPHOSPHOESTERASE DOMAIN-RELATED"/>
    <property type="match status" value="1"/>
</dbReference>
<dbReference type="Pfam" id="PF00149">
    <property type="entry name" value="Metallophos"/>
    <property type="match status" value="1"/>
</dbReference>
<dbReference type="PANTHER" id="PTHR31302:SF0">
    <property type="entry name" value="TRANSMEMBRANE PROTEIN WITH METALLOPHOSPHOESTERASE DOMAIN"/>
    <property type="match status" value="1"/>
</dbReference>
<keyword evidence="1" id="KW-0812">Transmembrane</keyword>
<dbReference type="SUPFAM" id="SSF56300">
    <property type="entry name" value="Metallo-dependent phosphatases"/>
    <property type="match status" value="1"/>
</dbReference>
<organism evidence="3 4">
    <name type="scientific">Panagrellus redivivus</name>
    <name type="common">Microworm</name>
    <dbReference type="NCBI Taxonomy" id="6233"/>
    <lineage>
        <taxon>Eukaryota</taxon>
        <taxon>Metazoa</taxon>
        <taxon>Ecdysozoa</taxon>
        <taxon>Nematoda</taxon>
        <taxon>Chromadorea</taxon>
        <taxon>Rhabditida</taxon>
        <taxon>Tylenchina</taxon>
        <taxon>Panagrolaimomorpha</taxon>
        <taxon>Panagrolaimoidea</taxon>
        <taxon>Panagrolaimidae</taxon>
        <taxon>Panagrellus</taxon>
    </lineage>
</organism>
<dbReference type="Gene3D" id="3.60.21.10">
    <property type="match status" value="1"/>
</dbReference>
<feature type="transmembrane region" description="Helical" evidence="1">
    <location>
        <begin position="148"/>
        <end position="166"/>
    </location>
</feature>
<feature type="transmembrane region" description="Helical" evidence="1">
    <location>
        <begin position="75"/>
        <end position="96"/>
    </location>
</feature>
<dbReference type="InterPro" id="IPR029052">
    <property type="entry name" value="Metallo-depent_PP-like"/>
</dbReference>
<feature type="domain" description="Calcineurin-like phosphoesterase" evidence="2">
    <location>
        <begin position="192"/>
        <end position="370"/>
    </location>
</feature>
<keyword evidence="1" id="KW-0472">Membrane</keyword>
<evidence type="ECO:0000256" key="1">
    <source>
        <dbReference type="SAM" id="Phobius"/>
    </source>
</evidence>
<reference evidence="4" key="2">
    <citation type="submission" date="2020-10" db="UniProtKB">
        <authorList>
            <consortium name="WormBaseParasite"/>
        </authorList>
    </citation>
    <scope>IDENTIFICATION</scope>
</reference>
<dbReference type="WBParaSite" id="Pan_g5341.t1">
    <property type="protein sequence ID" value="Pan_g5341.t1"/>
    <property type="gene ID" value="Pan_g5341"/>
</dbReference>
<dbReference type="InterPro" id="IPR004843">
    <property type="entry name" value="Calcineurin-like_PHP"/>
</dbReference>
<dbReference type="Proteomes" id="UP000492821">
    <property type="component" value="Unassembled WGS sequence"/>
</dbReference>
<evidence type="ECO:0000313" key="4">
    <source>
        <dbReference type="WBParaSite" id="Pan_g5341.t1"/>
    </source>
</evidence>
<proteinExistence type="predicted"/>
<dbReference type="GO" id="GO:0016787">
    <property type="term" value="F:hydrolase activity"/>
    <property type="evidence" value="ECO:0007669"/>
    <property type="project" value="InterPro"/>
</dbReference>
<reference evidence="3" key="1">
    <citation type="journal article" date="2013" name="Genetics">
        <title>The draft genome and transcriptome of Panagrellus redivivus are shaped by the harsh demands of a free-living lifestyle.</title>
        <authorList>
            <person name="Srinivasan J."/>
            <person name="Dillman A.R."/>
            <person name="Macchietto M.G."/>
            <person name="Heikkinen L."/>
            <person name="Lakso M."/>
            <person name="Fracchia K.M."/>
            <person name="Antoshechkin I."/>
            <person name="Mortazavi A."/>
            <person name="Wong G."/>
            <person name="Sternberg P.W."/>
        </authorList>
    </citation>
    <scope>NUCLEOTIDE SEQUENCE [LARGE SCALE GENOMIC DNA]</scope>
    <source>
        <strain evidence="3">MT8872</strain>
    </source>
</reference>
<evidence type="ECO:0000259" key="2">
    <source>
        <dbReference type="Pfam" id="PF00149"/>
    </source>
</evidence>
<evidence type="ECO:0000313" key="3">
    <source>
        <dbReference type="Proteomes" id="UP000492821"/>
    </source>
</evidence>
<feature type="transmembrane region" description="Helical" evidence="1">
    <location>
        <begin position="34"/>
        <end position="55"/>
    </location>
</feature>